<dbReference type="InterPro" id="IPR005255">
    <property type="entry name" value="PdxA_fam"/>
</dbReference>
<gene>
    <name evidence="4" type="ORF">METZ01_LOCUS301814</name>
</gene>
<dbReference type="GO" id="GO:0051287">
    <property type="term" value="F:NAD binding"/>
    <property type="evidence" value="ECO:0007669"/>
    <property type="project" value="InterPro"/>
</dbReference>
<reference evidence="4" key="1">
    <citation type="submission" date="2018-05" db="EMBL/GenBank/DDBJ databases">
        <authorList>
            <person name="Lanie J.A."/>
            <person name="Ng W.-L."/>
            <person name="Kazmierczak K.M."/>
            <person name="Andrzejewski T.M."/>
            <person name="Davidsen T.M."/>
            <person name="Wayne K.J."/>
            <person name="Tettelin H."/>
            <person name="Glass J.I."/>
            <person name="Rusch D."/>
            <person name="Podicherti R."/>
            <person name="Tsui H.-C.T."/>
            <person name="Winkler M.E."/>
        </authorList>
    </citation>
    <scope>NUCLEOTIDE SEQUENCE</scope>
</reference>
<dbReference type="AlphaFoldDB" id="A0A382MJX6"/>
<dbReference type="SUPFAM" id="SSF53659">
    <property type="entry name" value="Isocitrate/Isopropylmalate dehydrogenase-like"/>
    <property type="match status" value="1"/>
</dbReference>
<evidence type="ECO:0008006" key="5">
    <source>
        <dbReference type="Google" id="ProtNLM"/>
    </source>
</evidence>
<dbReference type="Gene3D" id="3.40.718.10">
    <property type="entry name" value="Isopropylmalate Dehydrogenase"/>
    <property type="match status" value="1"/>
</dbReference>
<sequence>MGDPAGIGPEIVVRAFNNAVISESAQLFVIGSSEPLLLAMQQTGIELPILPILGPEQCREEPGIQLLTPPGLSVDKLTQGSISAAAGYAAVNYFESAVNLCLQGQLAAVVTCPIHKEAVQLAG</sequence>
<dbReference type="PANTHER" id="PTHR30004:SF6">
    <property type="entry name" value="D-THREONATE 4-PHOSPHATE DEHYDROGENASE"/>
    <property type="match status" value="1"/>
</dbReference>
<name>A0A382MJX6_9ZZZZ</name>
<keyword evidence="1" id="KW-0479">Metal-binding</keyword>
<keyword evidence="2" id="KW-0560">Oxidoreductase</keyword>
<protein>
    <recommendedName>
        <fullName evidence="5">4-hydroxythreonine-4-phosphate dehydrogenase</fullName>
    </recommendedName>
</protein>
<proteinExistence type="predicted"/>
<evidence type="ECO:0000256" key="2">
    <source>
        <dbReference type="ARBA" id="ARBA00023002"/>
    </source>
</evidence>
<evidence type="ECO:0000313" key="4">
    <source>
        <dbReference type="EMBL" id="SVC48960.1"/>
    </source>
</evidence>
<dbReference type="EMBL" id="UINC01094051">
    <property type="protein sequence ID" value="SVC48960.1"/>
    <property type="molecule type" value="Genomic_DNA"/>
</dbReference>
<dbReference type="GO" id="GO:0016491">
    <property type="term" value="F:oxidoreductase activity"/>
    <property type="evidence" value="ECO:0007669"/>
    <property type="project" value="UniProtKB-KW"/>
</dbReference>
<keyword evidence="3" id="KW-0520">NAD</keyword>
<dbReference type="Pfam" id="PF04166">
    <property type="entry name" value="PdxA"/>
    <property type="match status" value="1"/>
</dbReference>
<dbReference type="GO" id="GO:0046872">
    <property type="term" value="F:metal ion binding"/>
    <property type="evidence" value="ECO:0007669"/>
    <property type="project" value="UniProtKB-KW"/>
</dbReference>
<dbReference type="PANTHER" id="PTHR30004">
    <property type="entry name" value="4-HYDROXYTHREONINE-4-PHOSPHATE DEHYDROGENASE"/>
    <property type="match status" value="1"/>
</dbReference>
<organism evidence="4">
    <name type="scientific">marine metagenome</name>
    <dbReference type="NCBI Taxonomy" id="408172"/>
    <lineage>
        <taxon>unclassified sequences</taxon>
        <taxon>metagenomes</taxon>
        <taxon>ecological metagenomes</taxon>
    </lineage>
</organism>
<evidence type="ECO:0000256" key="3">
    <source>
        <dbReference type="ARBA" id="ARBA00023027"/>
    </source>
</evidence>
<evidence type="ECO:0000256" key="1">
    <source>
        <dbReference type="ARBA" id="ARBA00022723"/>
    </source>
</evidence>
<accession>A0A382MJX6</accession>
<feature type="non-terminal residue" evidence="4">
    <location>
        <position position="123"/>
    </location>
</feature>